<dbReference type="Gene3D" id="3.30.420.10">
    <property type="entry name" value="Ribonuclease H-like superfamily/Ribonuclease H"/>
    <property type="match status" value="1"/>
</dbReference>
<reference evidence="2 3" key="1">
    <citation type="submission" date="2018-03" db="EMBL/GenBank/DDBJ databases">
        <title>Genome sequence of Moorella stamsii DSM 26217.</title>
        <authorList>
            <person name="Poehlein A."/>
            <person name="Daniel R."/>
        </authorList>
    </citation>
    <scope>NUCLEOTIDE SEQUENCE [LARGE SCALE GENOMIC DNA]</scope>
    <source>
        <strain evidence="3">DSM 26217</strain>
    </source>
</reference>
<gene>
    <name evidence="2" type="ORF">MOST_03340</name>
</gene>
<sequence length="77" mass="9000">MKRSVPKMIYTDNGEVYRSGQLPVVCASLGCFLLHAEPFTPYARGKIERFFRTVRLRFLSRLDLDKINFLEELNLAF</sequence>
<keyword evidence="3" id="KW-1185">Reference proteome</keyword>
<dbReference type="InterPro" id="IPR036397">
    <property type="entry name" value="RNaseH_sf"/>
</dbReference>
<name>A0A9X7J591_9FIRM</name>
<organism evidence="2 3">
    <name type="scientific">Neomoorella stamsii</name>
    <dbReference type="NCBI Taxonomy" id="1266720"/>
    <lineage>
        <taxon>Bacteria</taxon>
        <taxon>Bacillati</taxon>
        <taxon>Bacillota</taxon>
        <taxon>Clostridia</taxon>
        <taxon>Neomoorellales</taxon>
        <taxon>Neomoorellaceae</taxon>
        <taxon>Neomoorella</taxon>
    </lineage>
</organism>
<dbReference type="PROSITE" id="PS50994">
    <property type="entry name" value="INTEGRASE"/>
    <property type="match status" value="1"/>
</dbReference>
<dbReference type="EMBL" id="PVXL01000014">
    <property type="protein sequence ID" value="PRR77121.1"/>
    <property type="molecule type" value="Genomic_DNA"/>
</dbReference>
<accession>A0A9X7J591</accession>
<dbReference type="InterPro" id="IPR012337">
    <property type="entry name" value="RNaseH-like_sf"/>
</dbReference>
<evidence type="ECO:0000313" key="3">
    <source>
        <dbReference type="Proteomes" id="UP000239430"/>
    </source>
</evidence>
<dbReference type="SUPFAM" id="SSF53098">
    <property type="entry name" value="Ribonuclease H-like"/>
    <property type="match status" value="1"/>
</dbReference>
<proteinExistence type="predicted"/>
<dbReference type="Proteomes" id="UP000239430">
    <property type="component" value="Unassembled WGS sequence"/>
</dbReference>
<protein>
    <submittedName>
        <fullName evidence="2">Integrase core domain protein</fullName>
    </submittedName>
</protein>
<feature type="domain" description="Integrase catalytic" evidence="1">
    <location>
        <begin position="1"/>
        <end position="77"/>
    </location>
</feature>
<dbReference type="InterPro" id="IPR001584">
    <property type="entry name" value="Integrase_cat-core"/>
</dbReference>
<evidence type="ECO:0000313" key="2">
    <source>
        <dbReference type="EMBL" id="PRR77121.1"/>
    </source>
</evidence>
<dbReference type="AlphaFoldDB" id="A0A9X7J591"/>
<dbReference type="GO" id="GO:0015074">
    <property type="term" value="P:DNA integration"/>
    <property type="evidence" value="ECO:0007669"/>
    <property type="project" value="InterPro"/>
</dbReference>
<dbReference type="RefSeq" id="WP_208974813.1">
    <property type="nucleotide sequence ID" value="NZ_PVXL01000014.1"/>
</dbReference>
<comment type="caution">
    <text evidence="2">The sequence shown here is derived from an EMBL/GenBank/DDBJ whole genome shotgun (WGS) entry which is preliminary data.</text>
</comment>
<dbReference type="GO" id="GO:0003676">
    <property type="term" value="F:nucleic acid binding"/>
    <property type="evidence" value="ECO:0007669"/>
    <property type="project" value="InterPro"/>
</dbReference>
<dbReference type="PROSITE" id="PS51257">
    <property type="entry name" value="PROKAR_LIPOPROTEIN"/>
    <property type="match status" value="1"/>
</dbReference>
<evidence type="ECO:0000259" key="1">
    <source>
        <dbReference type="PROSITE" id="PS50994"/>
    </source>
</evidence>